<dbReference type="AlphaFoldDB" id="A0A376RN95"/>
<name>A0A376RN95_ECOLX</name>
<accession>A0A376RN95</accession>
<evidence type="ECO:0000313" key="1">
    <source>
        <dbReference type="EMBL" id="STI19389.1"/>
    </source>
</evidence>
<organism evidence="1 2">
    <name type="scientific">Escherichia coli</name>
    <dbReference type="NCBI Taxonomy" id="562"/>
    <lineage>
        <taxon>Bacteria</taxon>
        <taxon>Pseudomonadati</taxon>
        <taxon>Pseudomonadota</taxon>
        <taxon>Gammaproteobacteria</taxon>
        <taxon>Enterobacterales</taxon>
        <taxon>Enterobacteriaceae</taxon>
        <taxon>Escherichia</taxon>
    </lineage>
</organism>
<protein>
    <submittedName>
        <fullName evidence="1">Uncharacterized protein</fullName>
    </submittedName>
</protein>
<dbReference type="EMBL" id="UGCD01000002">
    <property type="protein sequence ID" value="STI19389.1"/>
    <property type="molecule type" value="Genomic_DNA"/>
</dbReference>
<dbReference type="Proteomes" id="UP000254159">
    <property type="component" value="Unassembled WGS sequence"/>
</dbReference>
<evidence type="ECO:0000313" key="2">
    <source>
        <dbReference type="Proteomes" id="UP000254159"/>
    </source>
</evidence>
<reference evidence="1 2" key="1">
    <citation type="submission" date="2018-06" db="EMBL/GenBank/DDBJ databases">
        <authorList>
            <consortium name="Pathogen Informatics"/>
            <person name="Doyle S."/>
        </authorList>
    </citation>
    <scope>NUCLEOTIDE SEQUENCE [LARGE SCALE GENOMIC DNA]</scope>
    <source>
        <strain evidence="1 2">NCTC10865</strain>
    </source>
</reference>
<sequence length="91" mass="9954">MSIRSLAVMGRCCAYATIRSSWECGWCWMACLTTVAIPMPGLTGTIVARGELVTTLNRPGATGTRLVMMARRSTGLAMPACRSWIISRKVW</sequence>
<proteinExistence type="predicted"/>
<gene>
    <name evidence="1" type="ORF">NCTC10865_04760</name>
</gene>